<dbReference type="AlphaFoldDB" id="A0A2A7S538"/>
<proteinExistence type="predicted"/>
<protein>
    <submittedName>
        <fullName evidence="2">GNAT family N-acetyltransferase</fullName>
    </submittedName>
</protein>
<keyword evidence="2" id="KW-0808">Transferase</keyword>
<dbReference type="InterPro" id="IPR000182">
    <property type="entry name" value="GNAT_dom"/>
</dbReference>
<dbReference type="Proteomes" id="UP000220629">
    <property type="component" value="Unassembled WGS sequence"/>
</dbReference>
<dbReference type="Pfam" id="PF00583">
    <property type="entry name" value="Acetyltransf_1"/>
    <property type="match status" value="1"/>
</dbReference>
<accession>A0A2A7S538</accession>
<dbReference type="EMBL" id="PDDY01000004">
    <property type="protein sequence ID" value="PEH38519.1"/>
    <property type="molecule type" value="Genomic_DNA"/>
</dbReference>
<dbReference type="RefSeq" id="WP_096748948.1">
    <property type="nucleotide sequence ID" value="NZ_CADEPO010000033.1"/>
</dbReference>
<feature type="domain" description="N-acetyltransferase" evidence="1">
    <location>
        <begin position="135"/>
        <end position="278"/>
    </location>
</feature>
<dbReference type="InterPro" id="IPR016181">
    <property type="entry name" value="Acyl_CoA_acyltransferase"/>
</dbReference>
<gene>
    <name evidence="2" type="ORF">CRM94_29505</name>
</gene>
<evidence type="ECO:0000313" key="2">
    <source>
        <dbReference type="EMBL" id="PEH38519.1"/>
    </source>
</evidence>
<dbReference type="PROSITE" id="PS51186">
    <property type="entry name" value="GNAT"/>
    <property type="match status" value="1"/>
</dbReference>
<dbReference type="SUPFAM" id="SSF55729">
    <property type="entry name" value="Acyl-CoA N-acyltransferases (Nat)"/>
    <property type="match status" value="1"/>
</dbReference>
<dbReference type="GO" id="GO:0016747">
    <property type="term" value="F:acyltransferase activity, transferring groups other than amino-acyl groups"/>
    <property type="evidence" value="ECO:0007669"/>
    <property type="project" value="InterPro"/>
</dbReference>
<organism evidence="2 3">
    <name type="scientific">Burkholderia gladioli</name>
    <name type="common">Pseudomonas marginata</name>
    <name type="synonym">Phytomonas marginata</name>
    <dbReference type="NCBI Taxonomy" id="28095"/>
    <lineage>
        <taxon>Bacteria</taxon>
        <taxon>Pseudomonadati</taxon>
        <taxon>Pseudomonadota</taxon>
        <taxon>Betaproteobacteria</taxon>
        <taxon>Burkholderiales</taxon>
        <taxon>Burkholderiaceae</taxon>
        <taxon>Burkholderia</taxon>
    </lineage>
</organism>
<evidence type="ECO:0000259" key="1">
    <source>
        <dbReference type="PROSITE" id="PS51186"/>
    </source>
</evidence>
<dbReference type="CDD" id="cd04301">
    <property type="entry name" value="NAT_SF"/>
    <property type="match status" value="1"/>
</dbReference>
<evidence type="ECO:0000313" key="3">
    <source>
        <dbReference type="Proteomes" id="UP000220629"/>
    </source>
</evidence>
<name>A0A2A7S538_BURGA</name>
<sequence>MTYTASSRRHDHHASVATLIDGMRSKNAYFPCRIGGAMRVSSLGGQLVIDSGLRSDTFNLVIGDATGFARAETVETIARGFNEARRPAAWWFVESAGSAGIAGMLDANGFRYDETSVGMLAELDTLPTPAYPEGFVLRAISGRDDIARFAGLIGALFVPPDPCIETFYAQVAALGLDGSEPLKLYLGEVEGRAVCTAALYTDDDVAHVFDVSTASDQRRRGLASAAMHAALTLARERDGVRRAALQASPDGLGVYRRLGFGEVCRFHVHANREAVSSI</sequence>
<reference evidence="3" key="1">
    <citation type="submission" date="2017-09" db="EMBL/GenBank/DDBJ databases">
        <title>FDA dAtabase for Regulatory Grade micrObial Sequences (FDA-ARGOS): Supporting development and validation of Infectious Disease Dx tests.</title>
        <authorList>
            <person name="Minogue T."/>
            <person name="Wolcott M."/>
            <person name="Wasieloski L."/>
            <person name="Aguilar W."/>
            <person name="Moore D."/>
            <person name="Tallon L."/>
            <person name="Sadzewicz L."/>
            <person name="Ott S."/>
            <person name="Zhao X."/>
            <person name="Nagaraj S."/>
            <person name="Vavikolanu K."/>
            <person name="Aluvathingal J."/>
            <person name="Nadendla S."/>
            <person name="Sichtig H."/>
        </authorList>
    </citation>
    <scope>NUCLEOTIDE SEQUENCE [LARGE SCALE GENOMIC DNA]</scope>
    <source>
        <strain evidence="3">FDAARGOS_390</strain>
    </source>
</reference>
<comment type="caution">
    <text evidence="2">The sequence shown here is derived from an EMBL/GenBank/DDBJ whole genome shotgun (WGS) entry which is preliminary data.</text>
</comment>
<dbReference type="Gene3D" id="3.40.630.30">
    <property type="match status" value="1"/>
</dbReference>